<feature type="region of interest" description="Disordered" evidence="5">
    <location>
        <begin position="245"/>
        <end position="265"/>
    </location>
</feature>
<dbReference type="KEGG" id="cfon:HZU75_14645"/>
<reference evidence="7 8" key="1">
    <citation type="journal article" date="2016" name="Int. J. Syst. Evol. Microbiol.">
        <title>Chitinibacter fontanus sp. nov., isolated from a spring.</title>
        <authorList>
            <person name="Sheu S.Y."/>
            <person name="Li Y.S."/>
            <person name="Young C.C."/>
            <person name="Chen W.M."/>
        </authorList>
    </citation>
    <scope>NUCLEOTIDE SEQUENCE [LARGE SCALE GENOMIC DNA]</scope>
    <source>
        <strain evidence="7 8">STM-7</strain>
    </source>
</reference>
<keyword evidence="3" id="KW-0378">Hydrolase</keyword>
<feature type="compositionally biased region" description="Low complexity" evidence="5">
    <location>
        <begin position="473"/>
        <end position="489"/>
    </location>
</feature>
<gene>
    <name evidence="7" type="ORF">HZU75_14645</name>
</gene>
<dbReference type="RefSeq" id="WP_180306743.1">
    <property type="nucleotide sequence ID" value="NZ_CP058952.1"/>
</dbReference>
<dbReference type="PANTHER" id="PTHR18896">
    <property type="entry name" value="PHOSPHOLIPASE D"/>
    <property type="match status" value="1"/>
</dbReference>
<sequence>MKNDYVVPLCPKDTNTATTTSPWFVQKTEYHPVPTGYQPLINGEAAFGSVHYAIAKATRSVDIICWGFQPSMYFVRKGADNIKYPDIKEPVPAQIGKLLEYKAQQGVQIRVLGWTMGPDDVNFAQWGPENNTPGQDIFSKPKTATKTQHEFDRQWYYERRLNKPANLQFVGRGFGPLDRLEILWRSRYRSADKSISKTTQGVLAATVTHHQKSVLVDYELPDQAIGFVMGHNMLDEYWDKNDHSRIQHADSKHGRNGAGPRQDISSSVTGPILEHLHHNFATAWKAAVGEDLLSQRNAKAVAAKLYPRTGGCALMAQLLRTQSQANKRDIETLYLQAANNATSMIYIENQYFRWPPLAEKIKAAIGAQTNWGRNPPKNGYLHLFVVTNSSDEGMSDGTVNTYRMMDSLGRADTIPGVARKSELDWREEQYEIASKEAKQAQKQVNASAPQVEGGIQFGSITPEHQKNLEQLSAAQQKEQEAKAALSASENKYRQAKKSGQDATIMPEEVPGLKVHICTLVSPDSIATADTTRKQHVYAMGSSQDVDVPVEGQQWTPVYIHSKLMIVNDVFTTHGSANINTRSMEVDSELNIAHEWKSVSQKLRRDLWNLHTKEMGAQDDPAVAYLEWRKIINRNKRRQAQKLQPEASLIEFYRGSPALTNKD</sequence>
<dbReference type="GO" id="GO:0004630">
    <property type="term" value="F:phospholipase D activity"/>
    <property type="evidence" value="ECO:0007669"/>
    <property type="project" value="UniProtKB-EC"/>
</dbReference>
<dbReference type="PANTHER" id="PTHR18896:SF76">
    <property type="entry name" value="PHOSPHOLIPASE"/>
    <property type="match status" value="1"/>
</dbReference>
<organism evidence="7 8">
    <name type="scientific">Chitinibacter fontanus</name>
    <dbReference type="NCBI Taxonomy" id="1737446"/>
    <lineage>
        <taxon>Bacteria</taxon>
        <taxon>Pseudomonadati</taxon>
        <taxon>Pseudomonadota</taxon>
        <taxon>Betaproteobacteria</taxon>
        <taxon>Neisseriales</taxon>
        <taxon>Chitinibacteraceae</taxon>
        <taxon>Chitinibacter</taxon>
    </lineage>
</organism>
<protein>
    <submittedName>
        <fullName evidence="7">Phospholipase</fullName>
    </submittedName>
</protein>
<evidence type="ECO:0000256" key="2">
    <source>
        <dbReference type="ARBA" id="ARBA00022737"/>
    </source>
</evidence>
<dbReference type="InterPro" id="IPR015679">
    <property type="entry name" value="PLipase_D_fam"/>
</dbReference>
<dbReference type="Pfam" id="PF13091">
    <property type="entry name" value="PLDc_2"/>
    <property type="match status" value="1"/>
</dbReference>
<accession>A0A7D5ZJ22</accession>
<dbReference type="GO" id="GO:0009395">
    <property type="term" value="P:phospholipid catabolic process"/>
    <property type="evidence" value="ECO:0007669"/>
    <property type="project" value="TreeGrafter"/>
</dbReference>
<name>A0A7D5ZJ22_9NEIS</name>
<keyword evidence="8" id="KW-1185">Reference proteome</keyword>
<dbReference type="SUPFAM" id="SSF56024">
    <property type="entry name" value="Phospholipase D/nuclease"/>
    <property type="match status" value="2"/>
</dbReference>
<dbReference type="Gene3D" id="3.30.870.10">
    <property type="entry name" value="Endonuclease Chain A"/>
    <property type="match status" value="2"/>
</dbReference>
<feature type="domain" description="PLD phosphodiesterase" evidence="6">
    <location>
        <begin position="555"/>
        <end position="582"/>
    </location>
</feature>
<keyword evidence="2" id="KW-0677">Repeat</keyword>
<evidence type="ECO:0000259" key="6">
    <source>
        <dbReference type="PROSITE" id="PS50035"/>
    </source>
</evidence>
<evidence type="ECO:0000256" key="3">
    <source>
        <dbReference type="ARBA" id="ARBA00022801"/>
    </source>
</evidence>
<evidence type="ECO:0000256" key="4">
    <source>
        <dbReference type="ARBA" id="ARBA00023098"/>
    </source>
</evidence>
<feature type="region of interest" description="Disordered" evidence="5">
    <location>
        <begin position="473"/>
        <end position="501"/>
    </location>
</feature>
<evidence type="ECO:0000313" key="7">
    <source>
        <dbReference type="EMBL" id="QLI82667.1"/>
    </source>
</evidence>
<dbReference type="InterPro" id="IPR025202">
    <property type="entry name" value="PLD-like_dom"/>
</dbReference>
<dbReference type="AlphaFoldDB" id="A0A7D5ZJ22"/>
<evidence type="ECO:0000313" key="8">
    <source>
        <dbReference type="Proteomes" id="UP000510822"/>
    </source>
</evidence>
<dbReference type="PROSITE" id="PS50035">
    <property type="entry name" value="PLD"/>
    <property type="match status" value="1"/>
</dbReference>
<dbReference type="Proteomes" id="UP000510822">
    <property type="component" value="Chromosome"/>
</dbReference>
<comment type="catalytic activity">
    <reaction evidence="1">
        <text>a 1,2-diacyl-sn-glycero-3-phosphocholine + H2O = a 1,2-diacyl-sn-glycero-3-phosphate + choline + H(+)</text>
        <dbReference type="Rhea" id="RHEA:14445"/>
        <dbReference type="ChEBI" id="CHEBI:15354"/>
        <dbReference type="ChEBI" id="CHEBI:15377"/>
        <dbReference type="ChEBI" id="CHEBI:15378"/>
        <dbReference type="ChEBI" id="CHEBI:57643"/>
        <dbReference type="ChEBI" id="CHEBI:58608"/>
        <dbReference type="EC" id="3.1.4.4"/>
    </reaction>
</comment>
<proteinExistence type="predicted"/>
<keyword evidence="4" id="KW-0443">Lipid metabolism</keyword>
<dbReference type="InterPro" id="IPR001736">
    <property type="entry name" value="PLipase_D/transphosphatidylase"/>
</dbReference>
<evidence type="ECO:0000256" key="5">
    <source>
        <dbReference type="SAM" id="MobiDB-lite"/>
    </source>
</evidence>
<evidence type="ECO:0000256" key="1">
    <source>
        <dbReference type="ARBA" id="ARBA00000798"/>
    </source>
</evidence>
<dbReference type="SMART" id="SM00155">
    <property type="entry name" value="PLDc"/>
    <property type="match status" value="2"/>
</dbReference>
<dbReference type="EMBL" id="CP058952">
    <property type="protein sequence ID" value="QLI82667.1"/>
    <property type="molecule type" value="Genomic_DNA"/>
</dbReference>